<keyword evidence="3" id="KW-1133">Transmembrane helix</keyword>
<feature type="transmembrane region" description="Helical" evidence="3">
    <location>
        <begin position="12"/>
        <end position="35"/>
    </location>
</feature>
<dbReference type="InterPro" id="IPR036013">
    <property type="entry name" value="Band_7/SPFH_dom_sf"/>
</dbReference>
<dbReference type="InterPro" id="IPR001107">
    <property type="entry name" value="Band_7"/>
</dbReference>
<feature type="coiled-coil region" evidence="2">
    <location>
        <begin position="225"/>
        <end position="307"/>
    </location>
</feature>
<evidence type="ECO:0000259" key="4">
    <source>
        <dbReference type="Pfam" id="PF01145"/>
    </source>
</evidence>
<dbReference type="STRING" id="1679444.PYTT_1964"/>
<evidence type="ECO:0000256" key="1">
    <source>
        <dbReference type="ARBA" id="ARBA00004167"/>
    </source>
</evidence>
<evidence type="ECO:0000256" key="3">
    <source>
        <dbReference type="SAM" id="Phobius"/>
    </source>
</evidence>
<evidence type="ECO:0000313" key="6">
    <source>
        <dbReference type="Proteomes" id="UP000176204"/>
    </source>
</evidence>
<dbReference type="Pfam" id="PF01145">
    <property type="entry name" value="Band_7"/>
    <property type="match status" value="1"/>
</dbReference>
<keyword evidence="2" id="KW-0175">Coiled coil</keyword>
<dbReference type="SUPFAM" id="SSF117892">
    <property type="entry name" value="Band 7/SPFH domain"/>
    <property type="match status" value="1"/>
</dbReference>
<reference evidence="6" key="1">
    <citation type="submission" date="2016-09" db="EMBL/GenBank/DDBJ databases">
        <authorList>
            <person name="Koehorst J."/>
        </authorList>
    </citation>
    <scope>NUCLEOTIDE SEQUENCE [LARGE SCALE GENOMIC DNA]</scope>
</reference>
<feature type="domain" description="Band 7" evidence="4">
    <location>
        <begin position="81"/>
        <end position="246"/>
    </location>
</feature>
<keyword evidence="6" id="KW-1185">Reference proteome</keyword>
<dbReference type="Gene3D" id="3.30.479.30">
    <property type="entry name" value="Band 7 domain"/>
    <property type="match status" value="1"/>
</dbReference>
<dbReference type="Proteomes" id="UP000176204">
    <property type="component" value="Chromosome I"/>
</dbReference>
<organism evidence="5 6">
    <name type="scientific">Akkermansia glycaniphila</name>
    <dbReference type="NCBI Taxonomy" id="1679444"/>
    <lineage>
        <taxon>Bacteria</taxon>
        <taxon>Pseudomonadati</taxon>
        <taxon>Verrucomicrobiota</taxon>
        <taxon>Verrucomicrobiia</taxon>
        <taxon>Verrucomicrobiales</taxon>
        <taxon>Akkermansiaceae</taxon>
        <taxon>Akkermansia</taxon>
    </lineage>
</organism>
<keyword evidence="3" id="KW-0472">Membrane</keyword>
<dbReference type="RefSeq" id="WP_067777937.1">
    <property type="nucleotide sequence ID" value="NZ_LIGX01000041.1"/>
</dbReference>
<dbReference type="EMBL" id="LT629973">
    <property type="protein sequence ID" value="SEH94569.1"/>
    <property type="molecule type" value="Genomic_DNA"/>
</dbReference>
<dbReference type="GO" id="GO:0016020">
    <property type="term" value="C:membrane"/>
    <property type="evidence" value="ECO:0007669"/>
    <property type="project" value="UniProtKB-SubCell"/>
</dbReference>
<dbReference type="OrthoDB" id="199468at2"/>
<protein>
    <submittedName>
        <fullName evidence="5">Band 7 domain</fullName>
    </submittedName>
</protein>
<comment type="subcellular location">
    <subcellularLocation>
        <location evidence="1">Membrane</location>
        <topology evidence="1">Single-pass membrane protein</topology>
    </subcellularLocation>
</comment>
<accession>A0A1C7P987</accession>
<evidence type="ECO:0000313" key="5">
    <source>
        <dbReference type="EMBL" id="SEH94569.1"/>
    </source>
</evidence>
<gene>
    <name evidence="5" type="ORF">PYTT_1964</name>
</gene>
<dbReference type="AlphaFoldDB" id="A0A1C7P987"/>
<name>A0A1C7P987_9BACT</name>
<dbReference type="KEGG" id="agl:PYTT_1964"/>
<proteinExistence type="predicted"/>
<evidence type="ECO:0000256" key="2">
    <source>
        <dbReference type="SAM" id="Coils"/>
    </source>
</evidence>
<sequence>MATYDTKTTGYFSRTLVIGGIILAALIALAIFLGANMGNKRVLSGFAGYVYEKPIFGQNKFVGILVGPSSTGWVWRQEVSKVSITPDTTVEKFDAQNGGAVLGKDKLPISCTASLVYRLDPKKVKEFMEDFGGIAQSSGRNDDEVADEIMLFAYNNFIQQPFRTAVRAELSKYNALDASGSLQEISDHVFQQLSKKLHNTPFIIDSVAVGETNPPAAIIESVVKKVQTTQENERKATELEIAQKQIAIQKAQGEAEGAMKMELARKEAEANLARGEAEAKVIEMQGRAKAAAALQMAKAEAEGLELKEKAMGPNVLRAKAYDNMLNNAKVYLPSGKDADGNMSVLGILNLDKAENK</sequence>
<keyword evidence="3" id="KW-0812">Transmembrane</keyword>